<comment type="caution">
    <text evidence="3">The sequence shown here is derived from an EMBL/GenBank/DDBJ whole genome shotgun (WGS) entry which is preliminary data.</text>
</comment>
<keyword evidence="4" id="KW-1185">Reference proteome</keyword>
<keyword evidence="1" id="KW-0812">Transmembrane</keyword>
<dbReference type="Proteomes" id="UP000070366">
    <property type="component" value="Unassembled WGS sequence"/>
</dbReference>
<dbReference type="SMART" id="SM00267">
    <property type="entry name" value="GGDEF"/>
    <property type="match status" value="1"/>
</dbReference>
<dbReference type="AlphaFoldDB" id="A0A136Q570"/>
<name>A0A136Q570_9FIRM</name>
<dbReference type="SUPFAM" id="SSF53850">
    <property type="entry name" value="Periplasmic binding protein-like II"/>
    <property type="match status" value="2"/>
</dbReference>
<dbReference type="Gene3D" id="3.40.190.10">
    <property type="entry name" value="Periplasmic binding protein-like II"/>
    <property type="match status" value="3"/>
</dbReference>
<dbReference type="SUPFAM" id="SSF55073">
    <property type="entry name" value="Nucleotide cyclase"/>
    <property type="match status" value="1"/>
</dbReference>
<dbReference type="Pfam" id="PF00990">
    <property type="entry name" value="GGDEF"/>
    <property type="match status" value="1"/>
</dbReference>
<feature type="domain" description="GGDEF" evidence="2">
    <location>
        <begin position="730"/>
        <end position="860"/>
    </location>
</feature>
<dbReference type="STRING" id="626937.HMPREF3293_01418"/>
<keyword evidence="1" id="KW-0472">Membrane</keyword>
<dbReference type="InterPro" id="IPR050469">
    <property type="entry name" value="Diguanylate_Cyclase"/>
</dbReference>
<dbReference type="NCBIfam" id="TIGR00254">
    <property type="entry name" value="GGDEF"/>
    <property type="match status" value="1"/>
</dbReference>
<dbReference type="PROSITE" id="PS50887">
    <property type="entry name" value="GGDEF"/>
    <property type="match status" value="1"/>
</dbReference>
<dbReference type="InterPro" id="IPR000160">
    <property type="entry name" value="GGDEF_dom"/>
</dbReference>
<evidence type="ECO:0000256" key="1">
    <source>
        <dbReference type="SAM" id="Phobius"/>
    </source>
</evidence>
<accession>A0A136Q570</accession>
<dbReference type="Gene3D" id="3.30.70.270">
    <property type="match status" value="1"/>
</dbReference>
<dbReference type="SMART" id="SM00062">
    <property type="entry name" value="PBPb"/>
    <property type="match status" value="2"/>
</dbReference>
<gene>
    <name evidence="3" type="ORF">HMPREF3293_01418</name>
</gene>
<keyword evidence="1" id="KW-1133">Transmembrane helix</keyword>
<dbReference type="InterPro" id="IPR001638">
    <property type="entry name" value="Solute-binding_3/MltF_N"/>
</dbReference>
<evidence type="ECO:0000313" key="4">
    <source>
        <dbReference type="Proteomes" id="UP000070366"/>
    </source>
</evidence>
<protein>
    <submittedName>
        <fullName evidence="3">Diguanylate cyclase domain protein</fullName>
    </submittedName>
</protein>
<dbReference type="InterPro" id="IPR029787">
    <property type="entry name" value="Nucleotide_cyclase"/>
</dbReference>
<organism evidence="3 4">
    <name type="scientific">Christensenella minuta</name>
    <dbReference type="NCBI Taxonomy" id="626937"/>
    <lineage>
        <taxon>Bacteria</taxon>
        <taxon>Bacillati</taxon>
        <taxon>Bacillota</taxon>
        <taxon>Clostridia</taxon>
        <taxon>Christensenellales</taxon>
        <taxon>Christensenellaceae</taxon>
        <taxon>Christensenella</taxon>
    </lineage>
</organism>
<feature type="transmembrane region" description="Helical" evidence="1">
    <location>
        <begin position="548"/>
        <end position="566"/>
    </location>
</feature>
<sequence length="863" mass="96300">MYGTGVCLSAIIIVAAPLPLPEPASYGKQIMQTQIRSSAKLKLFLCLLLTAALLLFMEAPAANAMAKGTRTVRVAFPIQTGLTQLDEYGNYSGYTYEYLEEIAQYTGWNYEFVEVSGDPNESLLTLMDMLEKGEIDLMGGMLYSEELGQQYDYASYSYGSVETILQVLHDSPQDITINSQAPQTFRIAVAGKGGQREQELEDYCKMNMITPVYVRCEGSEEQLEALKNGTADMMLNVSMNYIEGVRTVARFAPKPFYLVTTKGNDSGLMEELNSAILSVEQANPSFSSGLYEKYFFPASDTLYLSDSEAAYASTAERLRVGVLVGQPPYQYQDENGELKGISIGLLDYISQQTGLEFELIPFDSRDEMYALAQKGGLDIVAGIPYNYDFAREHGVSLAQPYVSSQYLLMIDKELSENSIKGKRLALLSTSTYKGEFAGNVVPFDSTLACIQAITRGEADYTYVDAYTAQYYTNLPQYRKFKLVPQTYEPRKICFGVVKPGNWDLLSILNKINSTISETDMQSIINQNITQKPPASLGDFVFEYPVESVAVIAGISIAIIAILLIFLRQRAKMNRKNALELKKHFQVYALMNEYFFEYNYDTDIMFVSIPPKEGENQPALLEFNSKDLNGKDAEKYRAFLDIIRCREDGIHEVRLLCTDGCRHWLRIALETVCDNDRPVYAIGKINVIDKEKREKETLLKKSQHDSLTHIYNAETSFELVSEALTGLGSGDMGALLLIDVDHFKSINDTYGHLHGDEILREVASLLEGSFRKEDIVGRPGGDEFIVYMKNIRDTRTLTEKCASLCAQMHGISIEPGKHLTVSIGAAASAGGMTYSKLYQLADRALYKAKELGRDTFYLSDGSAG</sequence>
<dbReference type="PATRIC" id="fig|626937.4.peg.1399"/>
<dbReference type="Pfam" id="PF00497">
    <property type="entry name" value="SBP_bac_3"/>
    <property type="match status" value="2"/>
</dbReference>
<dbReference type="GO" id="GO:0052621">
    <property type="term" value="F:diguanylate cyclase activity"/>
    <property type="evidence" value="ECO:0007669"/>
    <property type="project" value="TreeGrafter"/>
</dbReference>
<feature type="transmembrane region" description="Helical" evidence="1">
    <location>
        <begin position="41"/>
        <end position="57"/>
    </location>
</feature>
<dbReference type="PANTHER" id="PTHR45138">
    <property type="entry name" value="REGULATORY COMPONENTS OF SENSORY TRANSDUCTION SYSTEM"/>
    <property type="match status" value="1"/>
</dbReference>
<evidence type="ECO:0000313" key="3">
    <source>
        <dbReference type="EMBL" id="KXK65696.1"/>
    </source>
</evidence>
<dbReference type="CDD" id="cd01949">
    <property type="entry name" value="GGDEF"/>
    <property type="match status" value="1"/>
</dbReference>
<dbReference type="CDD" id="cd01007">
    <property type="entry name" value="PBP2_BvgS_HisK_like"/>
    <property type="match status" value="1"/>
</dbReference>
<proteinExistence type="predicted"/>
<reference evidence="4" key="1">
    <citation type="submission" date="2016-02" db="EMBL/GenBank/DDBJ databases">
        <authorList>
            <person name="Mitreva M."/>
            <person name="Pepin K.H."/>
            <person name="Mihindukulasuriya K.A."/>
            <person name="Fulton R."/>
            <person name="Fronick C."/>
            <person name="O'Laughlin M."/>
            <person name="Miner T."/>
            <person name="Herter B."/>
            <person name="Rosa B.A."/>
            <person name="Cordes M."/>
            <person name="Tomlinson C."/>
            <person name="Wollam A."/>
            <person name="Palsikar V.B."/>
            <person name="Mardis E.R."/>
            <person name="Wilson R.K."/>
        </authorList>
    </citation>
    <scope>NUCLEOTIDE SEQUENCE [LARGE SCALE GENOMIC DNA]</scope>
    <source>
        <strain evidence="4">DSM 22607</strain>
    </source>
</reference>
<dbReference type="InterPro" id="IPR043128">
    <property type="entry name" value="Rev_trsase/Diguanyl_cyclase"/>
</dbReference>
<dbReference type="EMBL" id="LSZW01000057">
    <property type="protein sequence ID" value="KXK65696.1"/>
    <property type="molecule type" value="Genomic_DNA"/>
</dbReference>
<evidence type="ECO:0000259" key="2">
    <source>
        <dbReference type="PROSITE" id="PS50887"/>
    </source>
</evidence>
<dbReference type="PANTHER" id="PTHR45138:SF9">
    <property type="entry name" value="DIGUANYLATE CYCLASE DGCM-RELATED"/>
    <property type="match status" value="1"/>
</dbReference>